<evidence type="ECO:0000256" key="4">
    <source>
        <dbReference type="SAM" id="MobiDB-lite"/>
    </source>
</evidence>
<dbReference type="PROSITE" id="PS50111">
    <property type="entry name" value="CHEMOTAXIS_TRANSDUC_2"/>
    <property type="match status" value="1"/>
</dbReference>
<dbReference type="PANTHER" id="PTHR32089">
    <property type="entry name" value="METHYL-ACCEPTING CHEMOTAXIS PROTEIN MCPB"/>
    <property type="match status" value="1"/>
</dbReference>
<dbReference type="GO" id="GO:0016020">
    <property type="term" value="C:membrane"/>
    <property type="evidence" value="ECO:0007669"/>
    <property type="project" value="InterPro"/>
</dbReference>
<dbReference type="SMART" id="SM00283">
    <property type="entry name" value="MA"/>
    <property type="match status" value="1"/>
</dbReference>
<dbReference type="PANTHER" id="PTHR32089:SF112">
    <property type="entry name" value="LYSOZYME-LIKE PROTEIN-RELATED"/>
    <property type="match status" value="1"/>
</dbReference>
<feature type="compositionally biased region" description="Basic and acidic residues" evidence="4">
    <location>
        <begin position="1"/>
        <end position="11"/>
    </location>
</feature>
<dbReference type="InterPro" id="IPR004089">
    <property type="entry name" value="MCPsignal_dom"/>
</dbReference>
<accession>A0A3S2Y3G6</accession>
<dbReference type="RefSeq" id="WP_127766293.1">
    <property type="nucleotide sequence ID" value="NZ_SADE01000002.1"/>
</dbReference>
<dbReference type="GO" id="GO:0006935">
    <property type="term" value="P:chemotaxis"/>
    <property type="evidence" value="ECO:0007669"/>
    <property type="project" value="InterPro"/>
</dbReference>
<proteinExistence type="inferred from homology"/>
<dbReference type="GO" id="GO:0004888">
    <property type="term" value="F:transmembrane signaling receptor activity"/>
    <property type="evidence" value="ECO:0007669"/>
    <property type="project" value="InterPro"/>
</dbReference>
<protein>
    <recommendedName>
        <fullName evidence="5">Methyl-accepting transducer domain-containing protein</fullName>
    </recommendedName>
</protein>
<feature type="region of interest" description="Disordered" evidence="4">
    <location>
        <begin position="1"/>
        <end position="52"/>
    </location>
</feature>
<dbReference type="Gene3D" id="1.10.287.950">
    <property type="entry name" value="Methyl-accepting chemotaxis protein"/>
    <property type="match status" value="1"/>
</dbReference>
<keyword evidence="1 3" id="KW-0807">Transducer</keyword>
<dbReference type="GO" id="GO:0007165">
    <property type="term" value="P:signal transduction"/>
    <property type="evidence" value="ECO:0007669"/>
    <property type="project" value="UniProtKB-KW"/>
</dbReference>
<evidence type="ECO:0000256" key="1">
    <source>
        <dbReference type="ARBA" id="ARBA00023224"/>
    </source>
</evidence>
<dbReference type="AlphaFoldDB" id="A0A3S2Y3G6"/>
<name>A0A3S2Y3G6_9PROT</name>
<feature type="compositionally biased region" description="Polar residues" evidence="4">
    <location>
        <begin position="16"/>
        <end position="28"/>
    </location>
</feature>
<keyword evidence="7" id="KW-1185">Reference proteome</keyword>
<dbReference type="Pfam" id="PF00015">
    <property type="entry name" value="MCPsignal"/>
    <property type="match status" value="1"/>
</dbReference>
<evidence type="ECO:0000256" key="2">
    <source>
        <dbReference type="ARBA" id="ARBA00029447"/>
    </source>
</evidence>
<organism evidence="6 7">
    <name type="scientific">Hwanghaeella grinnelliae</name>
    <dbReference type="NCBI Taxonomy" id="2500179"/>
    <lineage>
        <taxon>Bacteria</taxon>
        <taxon>Pseudomonadati</taxon>
        <taxon>Pseudomonadota</taxon>
        <taxon>Alphaproteobacteria</taxon>
        <taxon>Rhodospirillales</taxon>
        <taxon>Rhodospirillaceae</taxon>
        <taxon>Hwanghaeella</taxon>
    </lineage>
</organism>
<evidence type="ECO:0000256" key="3">
    <source>
        <dbReference type="PROSITE-ProRule" id="PRU00284"/>
    </source>
</evidence>
<dbReference type="EMBL" id="SADE01000002">
    <property type="protein sequence ID" value="RVU36817.1"/>
    <property type="molecule type" value="Genomic_DNA"/>
</dbReference>
<dbReference type="InterPro" id="IPR004090">
    <property type="entry name" value="Chemotax_Me-accpt_rcpt"/>
</dbReference>
<evidence type="ECO:0000259" key="5">
    <source>
        <dbReference type="PROSITE" id="PS50111"/>
    </source>
</evidence>
<dbReference type="Proteomes" id="UP000287447">
    <property type="component" value="Unassembled WGS sequence"/>
</dbReference>
<evidence type="ECO:0000313" key="6">
    <source>
        <dbReference type="EMBL" id="RVU36817.1"/>
    </source>
</evidence>
<dbReference type="OrthoDB" id="2489132at2"/>
<reference evidence="7" key="1">
    <citation type="submission" date="2019-01" db="EMBL/GenBank/DDBJ databases">
        <title>Gri0909 isolated from a small marine red alga.</title>
        <authorList>
            <person name="Kim J."/>
            <person name="Jeong S.E."/>
            <person name="Jeon C.O."/>
        </authorList>
    </citation>
    <scope>NUCLEOTIDE SEQUENCE [LARGE SCALE GENOMIC DNA]</scope>
    <source>
        <strain evidence="7">Gri0909</strain>
    </source>
</reference>
<dbReference type="PRINTS" id="PR00260">
    <property type="entry name" value="CHEMTRNSDUCR"/>
</dbReference>
<comment type="caution">
    <text evidence="6">The sequence shown here is derived from an EMBL/GenBank/DDBJ whole genome shotgun (WGS) entry which is preliminary data.</text>
</comment>
<feature type="domain" description="Methyl-accepting transducer" evidence="5">
    <location>
        <begin position="71"/>
        <end position="317"/>
    </location>
</feature>
<evidence type="ECO:0000313" key="7">
    <source>
        <dbReference type="Proteomes" id="UP000287447"/>
    </source>
</evidence>
<gene>
    <name evidence="6" type="ORF">EOI86_16770</name>
</gene>
<dbReference type="SUPFAM" id="SSF58104">
    <property type="entry name" value="Methyl-accepting chemotaxis protein (MCP) signaling domain"/>
    <property type="match status" value="1"/>
</dbReference>
<sequence length="608" mass="64425">MLGFMKADRGKGASSHGGTESGTRNSAGDNPPASEALAPSGDTAEPPDALTKARQDAYWQRRELLTLADALAGEMEGTVQQVKAGGDKANEVSSDMRDAIRQVHGLVETLERDAETTVADASTVSTMADTLNQSAETISSKVSSALTQTNAAVARVEEASQVVGRMAQASNRIGDIVKLIQDIANQTNLLALNATIEAARAGEAGRGFAVVANEVKALAGQTADATKEIADQIAEIQNVTEAAVSAISGIGDAINGVAGNSGEVEQAVAEQHEAISSIGRTANETVSIVGHLAESVSQVAGQASIAEELSGTQQTTTTEMAQHIAALGERLRVAIAATREGHKDNEIDIPFSLTGTVEVTGEAIPCGVYDLTMDGAIIHCDRLAALQGETISVEIPAVGVLRGRLAGLENGGHRFLIDRNDQSDRQINTFAEQSIAPDQPVIAIATAAARQVQEVFQRAVDSGQMSEDDFFDEEYKLVEGSNPVQHLTRFTAFTDKELPAIQEPATDSHDAIIFSAAVDRNGYLPTHNLKYCHPQRPDDPVWNAANCRNHRIFSDRTGLAAGRNTAPYLVQSYLRDMGGGNYVLMKDLSVPIHINGKHWGGFRVGYNL</sequence>
<comment type="similarity">
    <text evidence="2">Belongs to the methyl-accepting chemotaxis (MCP) protein family.</text>
</comment>